<comment type="subcellular location">
    <subcellularLocation>
        <location evidence="1">Endomembrane system</location>
        <topology evidence="1">Multi-pass membrane protein</topology>
    </subcellularLocation>
</comment>
<protein>
    <submittedName>
        <fullName evidence="6">VIT1/CCC1 transporter family protein</fullName>
    </submittedName>
</protein>
<evidence type="ECO:0000256" key="2">
    <source>
        <dbReference type="ARBA" id="ARBA00022692"/>
    </source>
</evidence>
<keyword evidence="3 5" id="KW-1133">Transmembrane helix</keyword>
<accession>A0ABW6ABS7</accession>
<organism evidence="6 7">
    <name type="scientific">Terrimonas rubra</name>
    <dbReference type="NCBI Taxonomy" id="1035890"/>
    <lineage>
        <taxon>Bacteria</taxon>
        <taxon>Pseudomonadati</taxon>
        <taxon>Bacteroidota</taxon>
        <taxon>Chitinophagia</taxon>
        <taxon>Chitinophagales</taxon>
        <taxon>Chitinophagaceae</taxon>
        <taxon>Terrimonas</taxon>
    </lineage>
</organism>
<dbReference type="Pfam" id="PF01988">
    <property type="entry name" value="VIT1"/>
    <property type="match status" value="1"/>
</dbReference>
<feature type="transmembrane region" description="Helical" evidence="5">
    <location>
        <begin position="195"/>
        <end position="217"/>
    </location>
</feature>
<feature type="transmembrane region" description="Helical" evidence="5">
    <location>
        <begin position="12"/>
        <end position="33"/>
    </location>
</feature>
<gene>
    <name evidence="6" type="ORF">ACFS6H_19380</name>
</gene>
<proteinExistence type="predicted"/>
<keyword evidence="2 5" id="KW-0812">Transmembrane</keyword>
<evidence type="ECO:0000256" key="1">
    <source>
        <dbReference type="ARBA" id="ARBA00004127"/>
    </source>
</evidence>
<feature type="transmembrane region" description="Helical" evidence="5">
    <location>
        <begin position="39"/>
        <end position="59"/>
    </location>
</feature>
<feature type="transmembrane region" description="Helical" evidence="5">
    <location>
        <begin position="137"/>
        <end position="158"/>
    </location>
</feature>
<evidence type="ECO:0000313" key="7">
    <source>
        <dbReference type="Proteomes" id="UP001597511"/>
    </source>
</evidence>
<dbReference type="EMBL" id="JBHUOZ010000003">
    <property type="protein sequence ID" value="MFD2921890.1"/>
    <property type="molecule type" value="Genomic_DNA"/>
</dbReference>
<dbReference type="RefSeq" id="WP_386103070.1">
    <property type="nucleotide sequence ID" value="NZ_JBHUOZ010000003.1"/>
</dbReference>
<name>A0ABW6ABS7_9BACT</name>
<comment type="caution">
    <text evidence="6">The sequence shown here is derived from an EMBL/GenBank/DDBJ whole genome shotgun (WGS) entry which is preliminary data.</text>
</comment>
<evidence type="ECO:0000256" key="4">
    <source>
        <dbReference type="ARBA" id="ARBA00023136"/>
    </source>
</evidence>
<dbReference type="InterPro" id="IPR008217">
    <property type="entry name" value="Ccc1_fam"/>
</dbReference>
<keyword evidence="7" id="KW-1185">Reference proteome</keyword>
<evidence type="ECO:0000313" key="6">
    <source>
        <dbReference type="EMBL" id="MFD2921890.1"/>
    </source>
</evidence>
<dbReference type="Proteomes" id="UP001597511">
    <property type="component" value="Unassembled WGS sequence"/>
</dbReference>
<reference evidence="7" key="1">
    <citation type="journal article" date="2019" name="Int. J. Syst. Evol. Microbiol.">
        <title>The Global Catalogue of Microorganisms (GCM) 10K type strain sequencing project: providing services to taxonomists for standard genome sequencing and annotation.</title>
        <authorList>
            <consortium name="The Broad Institute Genomics Platform"/>
            <consortium name="The Broad Institute Genome Sequencing Center for Infectious Disease"/>
            <person name="Wu L."/>
            <person name="Ma J."/>
        </authorList>
    </citation>
    <scope>NUCLEOTIDE SEQUENCE [LARGE SCALE GENOMIC DNA]</scope>
    <source>
        <strain evidence="7">KCTC 23299</strain>
    </source>
</reference>
<evidence type="ECO:0000256" key="5">
    <source>
        <dbReference type="SAM" id="Phobius"/>
    </source>
</evidence>
<evidence type="ECO:0000256" key="3">
    <source>
        <dbReference type="ARBA" id="ARBA00022989"/>
    </source>
</evidence>
<keyword evidence="4 5" id="KW-0472">Membrane</keyword>
<sequence length="218" mass="23438">MQQKVNNTAPPVLLGASDGIIILLCLLAIMTAFSTAGGTIITVTLIATFLVGITIFFAAKGEATLENEIYADAKISDTTKTIGFTKSKAFYANLGFSSELQERVIADELREKKIWRDALDTETSEADKARVKNPVQYGFWVSLSYIFGAFITVLPFYLSKDTGFAFRLSAIIGHSVLLIIGFLKARSMGANPLLGGLALALIGAACTAAVYFVSTFIQ</sequence>
<feature type="transmembrane region" description="Helical" evidence="5">
    <location>
        <begin position="164"/>
        <end position="183"/>
    </location>
</feature>